<evidence type="ECO:0000313" key="2">
    <source>
        <dbReference type="EMBL" id="XCB25309.1"/>
    </source>
</evidence>
<name>A0AAU7Z8R5_9BACT</name>
<dbReference type="SMART" id="SM01126">
    <property type="entry name" value="DDE_Tnp_IS1595"/>
    <property type="match status" value="1"/>
</dbReference>
<sequence>MNLIDITKKFQSDVECFEFLEQQRWPDGVVRCVTCGNDKISRITRKTSATTKNKRAQIFQCLEKTCKQQFSCTSGTLYNDTRLPILTWFMAVEMVMTAKKGMSAVQVQRHLGIKSYQTAWHMVHRIREAMDMKGSSPMTGIVEIDETYIGGRTKRRFNRASEPKAPKDVVVAMRERTYKSTKTTGRVRYFHVKDAKASSIGPILEANLADNVARIYTDNAAVYDFAMNETLSKKHRSVNHSIQWVVPGSRIHTNTVESSFSLLKRGLIGSFHRVSTKHLQRYLNEFEYRFNERNSTQQFENCVAEMCATKPLTFRKLVSKPDLPF</sequence>
<dbReference type="KEGG" id="temp:RBB75_12695"/>
<feature type="domain" description="ISXO2-like transposase" evidence="1">
    <location>
        <begin position="137"/>
        <end position="291"/>
    </location>
</feature>
<dbReference type="PANTHER" id="PTHR47163">
    <property type="entry name" value="DDE_TNP_IS1595 DOMAIN-CONTAINING PROTEIN"/>
    <property type="match status" value="1"/>
</dbReference>
<dbReference type="NCBIfam" id="NF033547">
    <property type="entry name" value="transpos_IS1595"/>
    <property type="match status" value="1"/>
</dbReference>
<dbReference type="PANTHER" id="PTHR47163:SF2">
    <property type="entry name" value="SI:DKEY-17M8.2"/>
    <property type="match status" value="1"/>
</dbReference>
<dbReference type="InterPro" id="IPR024445">
    <property type="entry name" value="Tnp_ISXO2-like"/>
</dbReference>
<dbReference type="Pfam" id="PF12760">
    <property type="entry name" value="Zn_ribbon_IS1595"/>
    <property type="match status" value="1"/>
</dbReference>
<gene>
    <name evidence="2" type="ORF">RBB75_12695</name>
</gene>
<reference evidence="2" key="2">
    <citation type="journal article" date="2024" name="Environ. Microbiol.">
        <title>Genome analysis and description of Tunturibacter gen. nov. expands the diversity of Terriglobia in tundra soils.</title>
        <authorList>
            <person name="Messyasz A."/>
            <person name="Mannisto M.K."/>
            <person name="Kerkhof L.J."/>
            <person name="Haggblom M.M."/>
        </authorList>
    </citation>
    <scope>NUCLEOTIDE SEQUENCE</scope>
    <source>
        <strain evidence="2">M8UP23</strain>
    </source>
</reference>
<proteinExistence type="predicted"/>
<dbReference type="Pfam" id="PF12762">
    <property type="entry name" value="DDE_Tnp_IS1595"/>
    <property type="match status" value="1"/>
</dbReference>
<organism evidence="2">
    <name type="scientific">Tunturiibacter empetritectus</name>
    <dbReference type="NCBI Taxonomy" id="3069691"/>
    <lineage>
        <taxon>Bacteria</taxon>
        <taxon>Pseudomonadati</taxon>
        <taxon>Acidobacteriota</taxon>
        <taxon>Terriglobia</taxon>
        <taxon>Terriglobales</taxon>
        <taxon>Acidobacteriaceae</taxon>
        <taxon>Tunturiibacter</taxon>
    </lineage>
</organism>
<evidence type="ECO:0000259" key="1">
    <source>
        <dbReference type="SMART" id="SM01126"/>
    </source>
</evidence>
<reference evidence="2" key="1">
    <citation type="submission" date="2023-08" db="EMBL/GenBank/DDBJ databases">
        <authorList>
            <person name="Messyasz A."/>
            <person name="Mannisto M.K."/>
            <person name="Kerkhof L.J."/>
            <person name="Haggblom M."/>
        </authorList>
    </citation>
    <scope>NUCLEOTIDE SEQUENCE</scope>
    <source>
        <strain evidence="2">M8UP23</strain>
    </source>
</reference>
<accession>A0AAU7Z8R5</accession>
<dbReference type="InterPro" id="IPR024442">
    <property type="entry name" value="Transposase_Zn_ribbon"/>
</dbReference>
<dbReference type="EMBL" id="CP132932">
    <property type="protein sequence ID" value="XCB25309.1"/>
    <property type="molecule type" value="Genomic_DNA"/>
</dbReference>
<dbReference type="AlphaFoldDB" id="A0AAU7Z8R5"/>
<dbReference type="RefSeq" id="WP_353068294.1">
    <property type="nucleotide sequence ID" value="NZ_CP132932.1"/>
</dbReference>
<protein>
    <submittedName>
        <fullName evidence="2">IS1595 family transposase</fullName>
    </submittedName>
</protein>
<dbReference type="InterPro" id="IPR053164">
    <property type="entry name" value="IS1016-like_transposase"/>
</dbReference>